<dbReference type="InterPro" id="IPR008197">
    <property type="entry name" value="WAP_dom"/>
</dbReference>
<dbReference type="HOGENOM" id="CLU_716265_0_0_1"/>
<dbReference type="OrthoDB" id="9991441at2759"/>
<evidence type="ECO:0000313" key="4">
    <source>
        <dbReference type="EnsemblMetazoa" id="HelroP163749"/>
    </source>
</evidence>
<dbReference type="InParanoid" id="T1EUE9"/>
<evidence type="ECO:0000313" key="5">
    <source>
        <dbReference type="Proteomes" id="UP000015101"/>
    </source>
</evidence>
<dbReference type="EMBL" id="KB097495">
    <property type="protein sequence ID" value="ESN96656.1"/>
    <property type="molecule type" value="Genomic_DNA"/>
</dbReference>
<feature type="domain" description="WAP" evidence="2">
    <location>
        <begin position="322"/>
        <end position="372"/>
    </location>
</feature>
<name>T1EUE9_HELRO</name>
<evidence type="ECO:0000256" key="1">
    <source>
        <dbReference type="SAM" id="MobiDB-lite"/>
    </source>
</evidence>
<feature type="compositionally biased region" description="Basic and acidic residues" evidence="1">
    <location>
        <begin position="54"/>
        <end position="70"/>
    </location>
</feature>
<dbReference type="CTD" id="20200199"/>
<dbReference type="GO" id="GO:0030414">
    <property type="term" value="F:peptidase inhibitor activity"/>
    <property type="evidence" value="ECO:0007669"/>
    <property type="project" value="InterPro"/>
</dbReference>
<dbReference type="RefSeq" id="XP_009025780.1">
    <property type="nucleotide sequence ID" value="XM_009027532.1"/>
</dbReference>
<reference evidence="3 5" key="2">
    <citation type="journal article" date="2013" name="Nature">
        <title>Insights into bilaterian evolution from three spiralian genomes.</title>
        <authorList>
            <person name="Simakov O."/>
            <person name="Marletaz F."/>
            <person name="Cho S.J."/>
            <person name="Edsinger-Gonzales E."/>
            <person name="Havlak P."/>
            <person name="Hellsten U."/>
            <person name="Kuo D.H."/>
            <person name="Larsson T."/>
            <person name="Lv J."/>
            <person name="Arendt D."/>
            <person name="Savage R."/>
            <person name="Osoegawa K."/>
            <person name="de Jong P."/>
            <person name="Grimwood J."/>
            <person name="Chapman J.A."/>
            <person name="Shapiro H."/>
            <person name="Aerts A."/>
            <person name="Otillar R.P."/>
            <person name="Terry A.Y."/>
            <person name="Boore J.L."/>
            <person name="Grigoriev I.V."/>
            <person name="Lindberg D.R."/>
            <person name="Seaver E.C."/>
            <person name="Weisblat D.A."/>
            <person name="Putnam N.H."/>
            <person name="Rokhsar D.S."/>
        </authorList>
    </citation>
    <scope>NUCLEOTIDE SEQUENCE</scope>
</reference>
<dbReference type="GeneID" id="20200199"/>
<dbReference type="AlphaFoldDB" id="T1EUE9"/>
<protein>
    <recommendedName>
        <fullName evidence="2">WAP domain-containing protein</fullName>
    </recommendedName>
</protein>
<dbReference type="KEGG" id="hro:HELRODRAFT_163749"/>
<feature type="region of interest" description="Disordered" evidence="1">
    <location>
        <begin position="53"/>
        <end position="139"/>
    </location>
</feature>
<dbReference type="PROSITE" id="PS51390">
    <property type="entry name" value="WAP"/>
    <property type="match status" value="1"/>
</dbReference>
<sequence length="386" mass="45020">MPCSSIPQYLELSEPLANTCQLYALISPADVYIRKYKSFRISTISNNIKTGRVKNGDGDELERGKNDRYDLPAGMNDYKRDNNNNNSNTARVVTSNYNENSTIYNNRNNNNNNNNDDINNNNNNNNKNDNYNNNNSNYNYNNNNSKINNFINNGMNKLSGRFMNFFDASINEQHSKCTGPSRKSLYNIVNNGPLKNFNDNHQGGFDTWEEKRHRRHHRRRRRHHPRFISQSIFIEDEKRRHFLKRNIYDSYRNQFDDLTKMHRNKPIKDSNNNKKNNNNRLKRLQNKPNNSLTNDDIDMKKNELTNSRRKIRQTENDLTAKPFRHQITCPKNLGLVSGQICGKSCKRDVDCRGNKRKCLCDGPCGMTCVKTSKSSWGHLCFSNVIS</sequence>
<dbReference type="EnsemblMetazoa" id="HelroT163749">
    <property type="protein sequence ID" value="HelroP163749"/>
    <property type="gene ID" value="HelroG163749"/>
</dbReference>
<feature type="compositionally biased region" description="Low complexity" evidence="1">
    <location>
        <begin position="83"/>
        <end position="139"/>
    </location>
</feature>
<dbReference type="EMBL" id="AMQM01001442">
    <property type="status" value="NOT_ANNOTATED_CDS"/>
    <property type="molecule type" value="Genomic_DNA"/>
</dbReference>
<organism evidence="4 5">
    <name type="scientific">Helobdella robusta</name>
    <name type="common">Californian leech</name>
    <dbReference type="NCBI Taxonomy" id="6412"/>
    <lineage>
        <taxon>Eukaryota</taxon>
        <taxon>Metazoa</taxon>
        <taxon>Spiralia</taxon>
        <taxon>Lophotrochozoa</taxon>
        <taxon>Annelida</taxon>
        <taxon>Clitellata</taxon>
        <taxon>Hirudinea</taxon>
        <taxon>Rhynchobdellida</taxon>
        <taxon>Glossiphoniidae</taxon>
        <taxon>Helobdella</taxon>
    </lineage>
</organism>
<accession>T1EUE9</accession>
<dbReference type="Proteomes" id="UP000015101">
    <property type="component" value="Unassembled WGS sequence"/>
</dbReference>
<proteinExistence type="predicted"/>
<dbReference type="GO" id="GO:0005576">
    <property type="term" value="C:extracellular region"/>
    <property type="evidence" value="ECO:0007669"/>
    <property type="project" value="InterPro"/>
</dbReference>
<dbReference type="Pfam" id="PF00095">
    <property type="entry name" value="WAP"/>
    <property type="match status" value="1"/>
</dbReference>
<gene>
    <name evidence="4" type="primary">20200199</name>
    <name evidence="3" type="ORF">HELRODRAFT_163749</name>
</gene>
<evidence type="ECO:0000313" key="3">
    <source>
        <dbReference type="EMBL" id="ESN96656.1"/>
    </source>
</evidence>
<keyword evidence="5" id="KW-1185">Reference proteome</keyword>
<reference evidence="5" key="1">
    <citation type="submission" date="2012-12" db="EMBL/GenBank/DDBJ databases">
        <authorList>
            <person name="Hellsten U."/>
            <person name="Grimwood J."/>
            <person name="Chapman J.A."/>
            <person name="Shapiro H."/>
            <person name="Aerts A."/>
            <person name="Otillar R.P."/>
            <person name="Terry A.Y."/>
            <person name="Boore J.L."/>
            <person name="Simakov O."/>
            <person name="Marletaz F."/>
            <person name="Cho S.-J."/>
            <person name="Edsinger-Gonzales E."/>
            <person name="Havlak P."/>
            <person name="Kuo D.-H."/>
            <person name="Larsson T."/>
            <person name="Lv J."/>
            <person name="Arendt D."/>
            <person name="Savage R."/>
            <person name="Osoegawa K."/>
            <person name="de Jong P."/>
            <person name="Lindberg D.R."/>
            <person name="Seaver E.C."/>
            <person name="Weisblat D.A."/>
            <person name="Putnam N.H."/>
            <person name="Grigoriev I.V."/>
            <person name="Rokhsar D.S."/>
        </authorList>
    </citation>
    <scope>NUCLEOTIDE SEQUENCE</scope>
</reference>
<reference evidence="4" key="3">
    <citation type="submission" date="2015-06" db="UniProtKB">
        <authorList>
            <consortium name="EnsemblMetazoa"/>
        </authorList>
    </citation>
    <scope>IDENTIFICATION</scope>
</reference>
<evidence type="ECO:0000259" key="2">
    <source>
        <dbReference type="PROSITE" id="PS51390"/>
    </source>
</evidence>
<feature type="compositionally biased region" description="Basic and acidic residues" evidence="1">
    <location>
        <begin position="262"/>
        <end position="272"/>
    </location>
</feature>
<dbReference type="EMBL" id="AMQM01001443">
    <property type="status" value="NOT_ANNOTATED_CDS"/>
    <property type="molecule type" value="Genomic_DNA"/>
</dbReference>
<feature type="region of interest" description="Disordered" evidence="1">
    <location>
        <begin position="262"/>
        <end position="298"/>
    </location>
</feature>